<dbReference type="PANTHER" id="PTHR43562">
    <property type="entry name" value="NAPA-TYPE SODIUM/HYDROGEN ANTIPORTER"/>
    <property type="match status" value="1"/>
</dbReference>
<proteinExistence type="predicted"/>
<keyword evidence="3" id="KW-0050">Antiport</keyword>
<comment type="caution">
    <text evidence="10">The sequence shown here is derived from an EMBL/GenBank/DDBJ whole genome shotgun (WGS) entry which is preliminary data.</text>
</comment>
<feature type="transmembrane region" description="Helical" evidence="8">
    <location>
        <begin position="162"/>
        <end position="184"/>
    </location>
</feature>
<reference evidence="10 11" key="1">
    <citation type="submission" date="2020-10" db="EMBL/GenBank/DDBJ databases">
        <title>Connecting structure to function with the recovery of over 1000 high-quality activated sludge metagenome-assembled genomes encoding full-length rRNA genes using long-read sequencing.</title>
        <authorList>
            <person name="Singleton C.M."/>
            <person name="Petriglieri F."/>
            <person name="Kristensen J.M."/>
            <person name="Kirkegaard R.H."/>
            <person name="Michaelsen T.Y."/>
            <person name="Andersen M.H."/>
            <person name="Karst S.M."/>
            <person name="Dueholm M.S."/>
            <person name="Nielsen P.H."/>
            <person name="Albertsen M."/>
        </authorList>
    </citation>
    <scope>NUCLEOTIDE SEQUENCE [LARGE SCALE GENOMIC DNA]</scope>
    <source>
        <strain evidence="10">EsbW_18-Q3-R4-48_BATAC.285</strain>
    </source>
</reference>
<feature type="transmembrane region" description="Helical" evidence="8">
    <location>
        <begin position="274"/>
        <end position="293"/>
    </location>
</feature>
<evidence type="ECO:0000256" key="7">
    <source>
        <dbReference type="ARBA" id="ARBA00023136"/>
    </source>
</evidence>
<feature type="transmembrane region" description="Helical" evidence="8">
    <location>
        <begin position="225"/>
        <end position="244"/>
    </location>
</feature>
<dbReference type="Gene3D" id="1.20.1530.20">
    <property type="match status" value="1"/>
</dbReference>
<evidence type="ECO:0000256" key="6">
    <source>
        <dbReference type="ARBA" id="ARBA00023065"/>
    </source>
</evidence>
<feature type="transmembrane region" description="Helical" evidence="8">
    <location>
        <begin position="305"/>
        <end position="323"/>
    </location>
</feature>
<evidence type="ECO:0000256" key="5">
    <source>
        <dbReference type="ARBA" id="ARBA00022989"/>
    </source>
</evidence>
<dbReference type="InterPro" id="IPR006153">
    <property type="entry name" value="Cation/H_exchanger_TM"/>
</dbReference>
<feature type="domain" description="Cation/H+ exchanger transmembrane" evidence="9">
    <location>
        <begin position="26"/>
        <end position="392"/>
    </location>
</feature>
<dbReference type="GO" id="GO:1902600">
    <property type="term" value="P:proton transmembrane transport"/>
    <property type="evidence" value="ECO:0007669"/>
    <property type="project" value="InterPro"/>
</dbReference>
<evidence type="ECO:0000313" key="11">
    <source>
        <dbReference type="Proteomes" id="UP000697998"/>
    </source>
</evidence>
<feature type="transmembrane region" description="Helical" evidence="8">
    <location>
        <begin position="98"/>
        <end position="122"/>
    </location>
</feature>
<evidence type="ECO:0000256" key="8">
    <source>
        <dbReference type="SAM" id="Phobius"/>
    </source>
</evidence>
<name>A0A935PYB7_9PROT</name>
<feature type="transmembrane region" description="Helical" evidence="8">
    <location>
        <begin position="12"/>
        <end position="30"/>
    </location>
</feature>
<accession>A0A935PYB7</accession>
<evidence type="ECO:0000256" key="4">
    <source>
        <dbReference type="ARBA" id="ARBA00022692"/>
    </source>
</evidence>
<keyword evidence="4 8" id="KW-0812">Transmembrane</keyword>
<evidence type="ECO:0000256" key="1">
    <source>
        <dbReference type="ARBA" id="ARBA00004141"/>
    </source>
</evidence>
<feature type="transmembrane region" description="Helical" evidence="8">
    <location>
        <begin position="190"/>
        <end position="213"/>
    </location>
</feature>
<feature type="transmembrane region" description="Helical" evidence="8">
    <location>
        <begin position="374"/>
        <end position="392"/>
    </location>
</feature>
<dbReference type="InterPro" id="IPR038770">
    <property type="entry name" value="Na+/solute_symporter_sf"/>
</dbReference>
<dbReference type="PANTHER" id="PTHR43562:SF4">
    <property type="entry name" value="NA(+)_H(+) ANTIPORTER NHAS5"/>
    <property type="match status" value="1"/>
</dbReference>
<dbReference type="AlphaFoldDB" id="A0A935PYB7"/>
<keyword evidence="5 8" id="KW-1133">Transmembrane helix</keyword>
<sequence length="406" mass="43659">MFILDYLHKAVEVLPVLAKFAVCMMLIVIIPRLSRRVHLPEAVGLLLAGVLFGPHVLDIFPTQHPVLQFFAEVGMLLLMFFAGLEIDLSLFRQKIFRSLGFGVVTTTLPLLLGTLVTLWLGYDPLPAIVVGSLLSSHTMLGSTIVAKLGARSLEPMVVTTGATMVSDTLSLLVFAVCVPLYASGFSVSGIAIQVVEIVVFVPLVLLGLGRAGAHLLRRVENEEDTYFILMFGILAVTALLAEWINLPGIVGTFLAGLAVNAAVKDKPAKGKLEFMGNTLFIPIFFIVTGLLIDPFEILRSINEDFLLAAGIIGALIAGKWIAADSCGRAFGYTTAARRTIWSLTLPQVAATLAATLVALKTINAAGQPLLDSRMLNAVLIMVLVTAILGPVLTQRYAPRMLEEANR</sequence>
<evidence type="ECO:0000256" key="3">
    <source>
        <dbReference type="ARBA" id="ARBA00022449"/>
    </source>
</evidence>
<keyword evidence="6" id="KW-0406">Ion transport</keyword>
<gene>
    <name evidence="10" type="ORF">IPJ27_12970</name>
</gene>
<feature type="transmembrane region" description="Helical" evidence="8">
    <location>
        <begin position="343"/>
        <end position="362"/>
    </location>
</feature>
<keyword evidence="2" id="KW-0813">Transport</keyword>
<evidence type="ECO:0000256" key="2">
    <source>
        <dbReference type="ARBA" id="ARBA00022448"/>
    </source>
</evidence>
<dbReference type="GO" id="GO:0015297">
    <property type="term" value="F:antiporter activity"/>
    <property type="evidence" value="ECO:0007669"/>
    <property type="project" value="UniProtKB-KW"/>
</dbReference>
<dbReference type="Pfam" id="PF00999">
    <property type="entry name" value="Na_H_Exchanger"/>
    <property type="match status" value="1"/>
</dbReference>
<keyword evidence="7 8" id="KW-0472">Membrane</keyword>
<dbReference type="EMBL" id="JADJMH010000012">
    <property type="protein sequence ID" value="MBK7675584.1"/>
    <property type="molecule type" value="Genomic_DNA"/>
</dbReference>
<feature type="transmembrane region" description="Helical" evidence="8">
    <location>
        <begin position="66"/>
        <end position="86"/>
    </location>
</feature>
<evidence type="ECO:0000313" key="10">
    <source>
        <dbReference type="EMBL" id="MBK7675584.1"/>
    </source>
</evidence>
<protein>
    <submittedName>
        <fullName evidence="10">Cation:proton antiporter</fullName>
    </submittedName>
</protein>
<dbReference type="Proteomes" id="UP000697998">
    <property type="component" value="Unassembled WGS sequence"/>
</dbReference>
<evidence type="ECO:0000259" key="9">
    <source>
        <dbReference type="Pfam" id="PF00999"/>
    </source>
</evidence>
<organism evidence="10 11">
    <name type="scientific">Candidatus Accumulibacter proximus</name>
    <dbReference type="NCBI Taxonomy" id="2954385"/>
    <lineage>
        <taxon>Bacteria</taxon>
        <taxon>Pseudomonadati</taxon>
        <taxon>Pseudomonadota</taxon>
        <taxon>Betaproteobacteria</taxon>
        <taxon>Candidatus Accumulibacter</taxon>
    </lineage>
</organism>
<dbReference type="GO" id="GO:0016020">
    <property type="term" value="C:membrane"/>
    <property type="evidence" value="ECO:0007669"/>
    <property type="project" value="UniProtKB-SubCell"/>
</dbReference>
<comment type="subcellular location">
    <subcellularLocation>
        <location evidence="1">Membrane</location>
        <topology evidence="1">Multi-pass membrane protein</topology>
    </subcellularLocation>
</comment>
<feature type="transmembrane region" description="Helical" evidence="8">
    <location>
        <begin position="42"/>
        <end position="60"/>
    </location>
</feature>